<keyword evidence="2" id="KW-1185">Reference proteome</keyword>
<sequence length="117" mass="13310">MSCHWARDTLACSWLRTADQILAATELKIVGLKITSTNIKTDIGMYVIRVSFRGRIEEIPYIMMESKVKLQNLIILEQTTPDILRRDGIIGGMLENGKVARIFKILGNMVKHYCDLV</sequence>
<evidence type="ECO:0000313" key="2">
    <source>
        <dbReference type="Proteomes" id="UP000663760"/>
    </source>
</evidence>
<proteinExistence type="predicted"/>
<evidence type="ECO:0000313" key="1">
    <source>
        <dbReference type="EMBL" id="CAA7403218.1"/>
    </source>
</evidence>
<organism evidence="1 2">
    <name type="scientific">Spirodela intermedia</name>
    <name type="common">Intermediate duckweed</name>
    <dbReference type="NCBI Taxonomy" id="51605"/>
    <lineage>
        <taxon>Eukaryota</taxon>
        <taxon>Viridiplantae</taxon>
        <taxon>Streptophyta</taxon>
        <taxon>Embryophyta</taxon>
        <taxon>Tracheophyta</taxon>
        <taxon>Spermatophyta</taxon>
        <taxon>Magnoliopsida</taxon>
        <taxon>Liliopsida</taxon>
        <taxon>Araceae</taxon>
        <taxon>Lemnoideae</taxon>
        <taxon>Spirodela</taxon>
    </lineage>
</organism>
<name>A0A7I8L1M6_SPIIN</name>
<dbReference type="EMBL" id="LR746273">
    <property type="protein sequence ID" value="CAA7403218.1"/>
    <property type="molecule type" value="Genomic_DNA"/>
</dbReference>
<dbReference type="AlphaFoldDB" id="A0A7I8L1M6"/>
<reference evidence="1" key="1">
    <citation type="submission" date="2020-02" db="EMBL/GenBank/DDBJ databases">
        <authorList>
            <person name="Scholz U."/>
            <person name="Mascher M."/>
            <person name="Fiebig A."/>
        </authorList>
    </citation>
    <scope>NUCLEOTIDE SEQUENCE</scope>
</reference>
<gene>
    <name evidence="1" type="ORF">SI8410_10013896</name>
</gene>
<protein>
    <submittedName>
        <fullName evidence="1">Uncharacterized protein</fullName>
    </submittedName>
</protein>
<dbReference type="Proteomes" id="UP000663760">
    <property type="component" value="Chromosome 10"/>
</dbReference>
<accession>A0A7I8L1M6</accession>